<evidence type="ECO:0000256" key="6">
    <source>
        <dbReference type="PIRSR" id="PIRSR001553-1"/>
    </source>
</evidence>
<dbReference type="OrthoDB" id="9807196at2"/>
<name>A0A2N3HXH4_9BACT</name>
<evidence type="ECO:0000256" key="7">
    <source>
        <dbReference type="RuleBase" id="RU000677"/>
    </source>
</evidence>
<dbReference type="Pfam" id="PF02629">
    <property type="entry name" value="CoA_binding"/>
    <property type="match status" value="1"/>
</dbReference>
<evidence type="ECO:0000256" key="2">
    <source>
        <dbReference type="ARBA" id="ARBA00022532"/>
    </source>
</evidence>
<keyword evidence="2 5" id="KW-0816">Tricarboxylic acid cycle</keyword>
<dbReference type="GO" id="GO:0004775">
    <property type="term" value="F:succinate-CoA ligase (ADP-forming) activity"/>
    <property type="evidence" value="ECO:0007669"/>
    <property type="project" value="UniProtKB-UniRule"/>
</dbReference>
<dbReference type="GO" id="GO:0000166">
    <property type="term" value="F:nucleotide binding"/>
    <property type="evidence" value="ECO:0007669"/>
    <property type="project" value="UniProtKB-KW"/>
</dbReference>
<comment type="similarity">
    <text evidence="5 7">Belongs to the succinate/malate CoA ligase alpha subunit family.</text>
</comment>
<comment type="catalytic activity">
    <reaction evidence="5 8">
        <text>succinate + ATP + CoA = succinyl-CoA + ADP + phosphate</text>
        <dbReference type="Rhea" id="RHEA:17661"/>
        <dbReference type="ChEBI" id="CHEBI:30031"/>
        <dbReference type="ChEBI" id="CHEBI:30616"/>
        <dbReference type="ChEBI" id="CHEBI:43474"/>
        <dbReference type="ChEBI" id="CHEBI:57287"/>
        <dbReference type="ChEBI" id="CHEBI:57292"/>
        <dbReference type="ChEBI" id="CHEBI:456216"/>
        <dbReference type="EC" id="6.2.1.5"/>
    </reaction>
</comment>
<dbReference type="NCBIfam" id="TIGR01019">
    <property type="entry name" value="sucCoAalpha"/>
    <property type="match status" value="1"/>
</dbReference>
<dbReference type="InterPro" id="IPR005811">
    <property type="entry name" value="SUCC_ACL_C"/>
</dbReference>
<dbReference type="PROSITE" id="PS00399">
    <property type="entry name" value="SUCCINYL_COA_LIG_2"/>
    <property type="match status" value="1"/>
</dbReference>
<feature type="binding site" evidence="5">
    <location>
        <begin position="17"/>
        <end position="20"/>
    </location>
    <ligand>
        <name>CoA</name>
        <dbReference type="ChEBI" id="CHEBI:57287"/>
    </ligand>
</feature>
<evidence type="ECO:0000256" key="5">
    <source>
        <dbReference type="HAMAP-Rule" id="MF_01988"/>
    </source>
</evidence>
<comment type="subunit">
    <text evidence="5 8">Heterotetramer of two alpha and two beta subunits.</text>
</comment>
<dbReference type="Gene3D" id="3.40.50.261">
    <property type="entry name" value="Succinyl-CoA synthetase domains"/>
    <property type="match status" value="1"/>
</dbReference>
<sequence length="292" mass="30105">MSVLVDKNTKLVVQGITGSEGAFHTQQMIEYGTNVVAGVTPGKGGQLFMDKIPIHNTMRGAVEKTGANASVIFVPPPFAADAIMEAADAGVAIVVCITEGIPTLDMLKVHEFLKKHPKTRLIGPNCPGVITPGEAKIGIMPGFIHKPGTIGIISRSGTLTYEAVHQLGEAGLGQSTAIGIGGDPIIGTKHIDAVKLLNEDPKTEAIVLIGEIGGTDEEDAAAYIAKHVDKPVVAFIAGQTAPPGKRMGHAGAIIAGGKGTAEEKMKALAAAGIHVVKSPADIGKKMREVLGK</sequence>
<dbReference type="AlphaFoldDB" id="A0A2N3HXH4"/>
<evidence type="ECO:0000313" key="10">
    <source>
        <dbReference type="EMBL" id="PKQ62748.1"/>
    </source>
</evidence>
<dbReference type="InterPro" id="IPR036291">
    <property type="entry name" value="NAD(P)-bd_dom_sf"/>
</dbReference>
<dbReference type="EC" id="6.2.1.5" evidence="5"/>
<dbReference type="PIRSF" id="PIRSF001553">
    <property type="entry name" value="SucCS_alpha"/>
    <property type="match status" value="1"/>
</dbReference>
<dbReference type="InterPro" id="IPR003781">
    <property type="entry name" value="CoA-bd"/>
</dbReference>
<organism evidence="10 11">
    <name type="scientific">Labilibaculum filiforme</name>
    <dbReference type="NCBI Taxonomy" id="1940526"/>
    <lineage>
        <taxon>Bacteria</taxon>
        <taxon>Pseudomonadati</taxon>
        <taxon>Bacteroidota</taxon>
        <taxon>Bacteroidia</taxon>
        <taxon>Marinilabiliales</taxon>
        <taxon>Marinifilaceae</taxon>
        <taxon>Labilibaculum</taxon>
    </lineage>
</organism>
<comment type="pathway">
    <text evidence="1 5 8">Carbohydrate metabolism; tricarboxylic acid cycle; succinate from succinyl-CoA (ligase route): step 1/1.</text>
</comment>
<dbReference type="PANTHER" id="PTHR11117:SF2">
    <property type="entry name" value="SUCCINATE--COA LIGASE [ADP_GDP-FORMING] SUBUNIT ALPHA, MITOCHONDRIAL"/>
    <property type="match status" value="1"/>
</dbReference>
<evidence type="ECO:0000259" key="9">
    <source>
        <dbReference type="SMART" id="SM00881"/>
    </source>
</evidence>
<dbReference type="Gene3D" id="3.40.50.720">
    <property type="entry name" value="NAD(P)-binding Rossmann-like Domain"/>
    <property type="match status" value="1"/>
</dbReference>
<dbReference type="PROSITE" id="PS01216">
    <property type="entry name" value="SUCCINYL_COA_LIG_1"/>
    <property type="match status" value="1"/>
</dbReference>
<dbReference type="GO" id="GO:0006099">
    <property type="term" value="P:tricarboxylic acid cycle"/>
    <property type="evidence" value="ECO:0007669"/>
    <property type="project" value="UniProtKB-UniRule"/>
</dbReference>
<dbReference type="PANTHER" id="PTHR11117">
    <property type="entry name" value="SUCCINYL-COA LIGASE SUBUNIT ALPHA"/>
    <property type="match status" value="1"/>
</dbReference>
<evidence type="ECO:0000313" key="11">
    <source>
        <dbReference type="Proteomes" id="UP000233535"/>
    </source>
</evidence>
<dbReference type="SMART" id="SM00881">
    <property type="entry name" value="CoA_binding"/>
    <property type="match status" value="1"/>
</dbReference>
<dbReference type="FunFam" id="3.40.50.261:FF:000006">
    <property type="entry name" value="Succinate--CoA ligase [ADP-forming] subunit alpha"/>
    <property type="match status" value="1"/>
</dbReference>
<dbReference type="GO" id="GO:0009361">
    <property type="term" value="C:succinate-CoA ligase complex (ADP-forming)"/>
    <property type="evidence" value="ECO:0007669"/>
    <property type="project" value="TreeGrafter"/>
</dbReference>
<dbReference type="HAMAP" id="MF_01988">
    <property type="entry name" value="Succ_CoA_alpha"/>
    <property type="match status" value="1"/>
</dbReference>
<evidence type="ECO:0000256" key="8">
    <source>
        <dbReference type="RuleBase" id="RU000699"/>
    </source>
</evidence>
<dbReference type="Pfam" id="PF00549">
    <property type="entry name" value="Ligase_CoA"/>
    <property type="match status" value="1"/>
</dbReference>
<protein>
    <recommendedName>
        <fullName evidence="5">Succinate--CoA ligase [ADP-forming] subunit alpha</fullName>
        <ecNumber evidence="5">6.2.1.5</ecNumber>
    </recommendedName>
    <alternativeName>
        <fullName evidence="5">Succinyl-CoA synthetase subunit alpha</fullName>
        <shortName evidence="5">SCS-alpha</shortName>
    </alternativeName>
</protein>
<comment type="caution">
    <text evidence="10">The sequence shown here is derived from an EMBL/GenBank/DDBJ whole genome shotgun (WGS) entry which is preliminary data.</text>
</comment>
<feature type="binding site" evidence="5">
    <location>
        <begin position="97"/>
        <end position="99"/>
    </location>
    <ligand>
        <name>CoA</name>
        <dbReference type="ChEBI" id="CHEBI:57287"/>
    </ligand>
</feature>
<reference evidence="10 11" key="1">
    <citation type="journal article" date="2017" name="Front. Microbiol.">
        <title>Labilibaculum manganireducens gen. nov., sp. nov. and Labilibaculum filiforme sp. nov., Novel Bacteroidetes Isolated from Subsurface Sediments of the Baltic Sea.</title>
        <authorList>
            <person name="Vandieken V."/>
            <person name="Marshall I.P."/>
            <person name="Niemann H."/>
            <person name="Engelen B."/>
            <person name="Cypionka H."/>
        </authorList>
    </citation>
    <scope>NUCLEOTIDE SEQUENCE [LARGE SCALE GENOMIC DNA]</scope>
    <source>
        <strain evidence="10 11">59.16B</strain>
    </source>
</reference>
<gene>
    <name evidence="5" type="primary">sucD</name>
    <name evidence="10" type="ORF">BZG02_11100</name>
</gene>
<dbReference type="InterPro" id="IPR017440">
    <property type="entry name" value="Cit_synth/succinyl-CoA_lig_AS"/>
</dbReference>
<dbReference type="GO" id="GO:0004776">
    <property type="term" value="F:succinate-CoA ligase (GDP-forming) activity"/>
    <property type="evidence" value="ECO:0007669"/>
    <property type="project" value="TreeGrafter"/>
</dbReference>
<comment type="function">
    <text evidence="5 8">Succinyl-CoA synthetase functions in the citric acid cycle (TCA), coupling the hydrolysis of succinyl-CoA to the synthesis of either ATP or GTP and thus represents the only step of substrate-level phosphorylation in the TCA. The alpha subunit of the enzyme binds the substrates coenzyme A and phosphate, while succinate binding and nucleotide specificity is provided by the beta subunit.</text>
</comment>
<feature type="domain" description="CoA-binding" evidence="9">
    <location>
        <begin position="4"/>
        <end position="101"/>
    </location>
</feature>
<keyword evidence="11" id="KW-1185">Reference proteome</keyword>
<feature type="active site" description="Tele-phosphohistidine intermediate" evidence="5 6">
    <location>
        <position position="249"/>
    </location>
</feature>
<dbReference type="NCBIfam" id="NF004230">
    <property type="entry name" value="PRK05678.1"/>
    <property type="match status" value="1"/>
</dbReference>
<feature type="binding site" evidence="5">
    <location>
        <position position="161"/>
    </location>
    <ligand>
        <name>substrate</name>
        <note>ligand shared with subunit beta</note>
    </ligand>
</feature>
<accession>A0A2N3HXH4</accession>
<dbReference type="Proteomes" id="UP000233535">
    <property type="component" value="Unassembled WGS sequence"/>
</dbReference>
<dbReference type="UniPathway" id="UPA00223">
    <property type="reaction ID" value="UER00999"/>
</dbReference>
<dbReference type="FunFam" id="3.40.50.720:FF:000002">
    <property type="entry name" value="Succinate--CoA ligase [ADP-forming] subunit alpha"/>
    <property type="match status" value="1"/>
</dbReference>
<proteinExistence type="inferred from homology"/>
<feature type="binding site" evidence="5">
    <location>
        <position position="43"/>
    </location>
    <ligand>
        <name>CoA</name>
        <dbReference type="ChEBI" id="CHEBI:57287"/>
    </ligand>
</feature>
<dbReference type="EMBL" id="MVDD01000007">
    <property type="protein sequence ID" value="PKQ62748.1"/>
    <property type="molecule type" value="Genomic_DNA"/>
</dbReference>
<evidence type="ECO:0000256" key="3">
    <source>
        <dbReference type="ARBA" id="ARBA00022598"/>
    </source>
</evidence>
<keyword evidence="3 5" id="KW-0436">Ligase</keyword>
<dbReference type="PRINTS" id="PR01798">
    <property type="entry name" value="SCOASYNTHASE"/>
</dbReference>
<dbReference type="InterPro" id="IPR016102">
    <property type="entry name" value="Succinyl-CoA_synth-like"/>
</dbReference>
<dbReference type="RefSeq" id="WP_101261510.1">
    <property type="nucleotide sequence ID" value="NZ_MVDD01000007.1"/>
</dbReference>
<evidence type="ECO:0000256" key="1">
    <source>
        <dbReference type="ARBA" id="ARBA00005064"/>
    </source>
</evidence>
<dbReference type="SUPFAM" id="SSF51735">
    <property type="entry name" value="NAD(P)-binding Rossmann-fold domains"/>
    <property type="match status" value="1"/>
</dbReference>
<dbReference type="InterPro" id="IPR005810">
    <property type="entry name" value="CoA_lig_alpha"/>
</dbReference>
<dbReference type="SUPFAM" id="SSF52210">
    <property type="entry name" value="Succinyl-CoA synthetase domains"/>
    <property type="match status" value="1"/>
</dbReference>
<evidence type="ECO:0000256" key="4">
    <source>
        <dbReference type="ARBA" id="ARBA00022741"/>
    </source>
</evidence>
<keyword evidence="4 5" id="KW-0547">Nucleotide-binding</keyword>
<dbReference type="InterPro" id="IPR033847">
    <property type="entry name" value="Citrt_syn/SCS-alpha_CS"/>
</dbReference>
<comment type="catalytic activity">
    <reaction evidence="5">
        <text>GTP + succinate + CoA = succinyl-CoA + GDP + phosphate</text>
        <dbReference type="Rhea" id="RHEA:22120"/>
        <dbReference type="ChEBI" id="CHEBI:30031"/>
        <dbReference type="ChEBI" id="CHEBI:37565"/>
        <dbReference type="ChEBI" id="CHEBI:43474"/>
        <dbReference type="ChEBI" id="CHEBI:57287"/>
        <dbReference type="ChEBI" id="CHEBI:57292"/>
        <dbReference type="ChEBI" id="CHEBI:58189"/>
    </reaction>
</comment>